<dbReference type="RefSeq" id="WP_061917778.1">
    <property type="nucleotide sequence ID" value="NZ_KQ948852.1"/>
</dbReference>
<dbReference type="Pfam" id="PF00933">
    <property type="entry name" value="Glyco_hydro_3"/>
    <property type="match status" value="1"/>
</dbReference>
<dbReference type="OrthoDB" id="9805821at2"/>
<dbReference type="PANTHER" id="PTHR30480">
    <property type="entry name" value="BETA-HEXOSAMINIDASE-RELATED"/>
    <property type="match status" value="1"/>
</dbReference>
<keyword evidence="3" id="KW-0326">Glycosidase</keyword>
<keyword evidence="6" id="KW-1185">Reference proteome</keyword>
<dbReference type="PROSITE" id="PS00775">
    <property type="entry name" value="GLYCOSYL_HYDROL_F3"/>
    <property type="match status" value="1"/>
</dbReference>
<evidence type="ECO:0000256" key="1">
    <source>
        <dbReference type="ARBA" id="ARBA00005336"/>
    </source>
</evidence>
<dbReference type="GO" id="GO:0009254">
    <property type="term" value="P:peptidoglycan turnover"/>
    <property type="evidence" value="ECO:0007669"/>
    <property type="project" value="TreeGrafter"/>
</dbReference>
<dbReference type="InterPro" id="IPR050226">
    <property type="entry name" value="NagZ_Beta-hexosaminidase"/>
</dbReference>
<dbReference type="GO" id="GO:0004553">
    <property type="term" value="F:hydrolase activity, hydrolyzing O-glycosyl compounds"/>
    <property type="evidence" value="ECO:0007669"/>
    <property type="project" value="InterPro"/>
</dbReference>
<dbReference type="AlphaFoldDB" id="A0A101TAX7"/>
<dbReference type="STRING" id="285568.AQJ66_06265"/>
<gene>
    <name evidence="5" type="ORF">AQJ66_06265</name>
</gene>
<dbReference type="PANTHER" id="PTHR30480:SF14">
    <property type="entry name" value="HYDROLASE, PUTATIVE (AFU_ORTHOLOGUE AFUA_4G13770)-RELATED"/>
    <property type="match status" value="1"/>
</dbReference>
<evidence type="ECO:0000256" key="2">
    <source>
        <dbReference type="ARBA" id="ARBA00022801"/>
    </source>
</evidence>
<name>A0A101TAX7_9ACTN</name>
<dbReference type="EMBL" id="LMWX01000008">
    <property type="protein sequence ID" value="KUN89058.1"/>
    <property type="molecule type" value="Genomic_DNA"/>
</dbReference>
<dbReference type="Gene3D" id="3.20.20.300">
    <property type="entry name" value="Glycoside hydrolase, family 3, N-terminal domain"/>
    <property type="match status" value="1"/>
</dbReference>
<proteinExistence type="inferred from homology"/>
<dbReference type="GO" id="GO:0005975">
    <property type="term" value="P:carbohydrate metabolic process"/>
    <property type="evidence" value="ECO:0007669"/>
    <property type="project" value="InterPro"/>
</dbReference>
<feature type="domain" description="Glycoside hydrolase family 3 N-terminal" evidence="4">
    <location>
        <begin position="70"/>
        <end position="393"/>
    </location>
</feature>
<protein>
    <submittedName>
        <fullName evidence="5">Beta-N-acetylhexosaminidase</fullName>
    </submittedName>
</protein>
<dbReference type="SUPFAM" id="SSF51445">
    <property type="entry name" value="(Trans)glycosidases"/>
    <property type="match status" value="1"/>
</dbReference>
<evidence type="ECO:0000259" key="4">
    <source>
        <dbReference type="Pfam" id="PF00933"/>
    </source>
</evidence>
<evidence type="ECO:0000256" key="3">
    <source>
        <dbReference type="ARBA" id="ARBA00023295"/>
    </source>
</evidence>
<evidence type="ECO:0000313" key="6">
    <source>
        <dbReference type="Proteomes" id="UP000053024"/>
    </source>
</evidence>
<keyword evidence="2" id="KW-0378">Hydrolase</keyword>
<dbReference type="Proteomes" id="UP000053024">
    <property type="component" value="Unassembled WGS sequence"/>
</dbReference>
<dbReference type="InterPro" id="IPR017853">
    <property type="entry name" value="GH"/>
</dbReference>
<dbReference type="InterPro" id="IPR019800">
    <property type="entry name" value="Glyco_hydro_3_AS"/>
</dbReference>
<evidence type="ECO:0000313" key="5">
    <source>
        <dbReference type="EMBL" id="KUN89058.1"/>
    </source>
</evidence>
<comment type="similarity">
    <text evidence="1">Belongs to the glycosyl hydrolase 3 family.</text>
</comment>
<sequence>MRRLRRPGAGRSAALRAGVPLVSVLLAAAVCGEPTAQAQAVHPVAGAVSAPAAAATSCADRVYNGMTQAQRIGQLFMGGVPATGASAADLRTLRDQHVGSVMLTGRSSAGTTATRRVVDGIRGQADTVSGKRVGLLVSTDQEGGQVQVLNGPGFSTMPNALTQGGWSTSTLRSRAAGWAGQLKSAGVDLNLAPVADVVPASLGTRNQPIGRYYREYGHTPDVVASHSGAFAAGFKQARVMTTLKHFPGLGRVTGNTDTTANVVDSVTTTTSSYLTPFRSGIQAGSPFVMISSATYSKIDARHIAAFSPTVIRKLLRTQLGFKGVVISDDLGQAVAVRAYTPAQRAVGFLSAGGDLVLTVKTSIVPAMTQAVGSRMRTDAAFRAGVADSVHRVLAAKASAGLLSCG</sequence>
<organism evidence="5 6">
    <name type="scientific">Streptomyces bungoensis</name>
    <dbReference type="NCBI Taxonomy" id="285568"/>
    <lineage>
        <taxon>Bacteria</taxon>
        <taxon>Bacillati</taxon>
        <taxon>Actinomycetota</taxon>
        <taxon>Actinomycetes</taxon>
        <taxon>Kitasatosporales</taxon>
        <taxon>Streptomycetaceae</taxon>
        <taxon>Streptomyces</taxon>
    </lineage>
</organism>
<dbReference type="InterPro" id="IPR001764">
    <property type="entry name" value="Glyco_hydro_3_N"/>
</dbReference>
<accession>A0A101TAX7</accession>
<comment type="caution">
    <text evidence="5">The sequence shown here is derived from an EMBL/GenBank/DDBJ whole genome shotgun (WGS) entry which is preliminary data.</text>
</comment>
<dbReference type="InterPro" id="IPR036962">
    <property type="entry name" value="Glyco_hydro_3_N_sf"/>
</dbReference>
<reference evidence="5 6" key="1">
    <citation type="submission" date="2015-10" db="EMBL/GenBank/DDBJ databases">
        <title>Draft genome sequence of Streptomyces bungoensis DSM 41781, type strain for the species Streptomyces bungoensis.</title>
        <authorList>
            <person name="Ruckert C."/>
            <person name="Winkler A."/>
            <person name="Kalinowski J."/>
            <person name="Kampfer P."/>
            <person name="Glaeser S."/>
        </authorList>
    </citation>
    <scope>NUCLEOTIDE SEQUENCE [LARGE SCALE GENOMIC DNA]</scope>
    <source>
        <strain evidence="5 6">DSM 41781</strain>
    </source>
</reference>